<dbReference type="EMBL" id="CAJZAF010000023">
    <property type="protein sequence ID" value="CAG9178777.1"/>
    <property type="molecule type" value="Genomic_DNA"/>
</dbReference>
<comment type="caution">
    <text evidence="2">The sequence shown here is derived from an EMBL/GenBank/DDBJ whole genome shotgun (WGS) entry which is preliminary data.</text>
</comment>
<organism evidence="2 3">
    <name type="scientific">Cupriavidus pinatubonensis</name>
    <dbReference type="NCBI Taxonomy" id="248026"/>
    <lineage>
        <taxon>Bacteria</taxon>
        <taxon>Pseudomonadati</taxon>
        <taxon>Pseudomonadota</taxon>
        <taxon>Betaproteobacteria</taxon>
        <taxon>Burkholderiales</taxon>
        <taxon>Burkholderiaceae</taxon>
        <taxon>Cupriavidus</taxon>
    </lineage>
</organism>
<evidence type="ECO:0000256" key="1">
    <source>
        <dbReference type="SAM" id="MobiDB-lite"/>
    </source>
</evidence>
<name>A0ABN7Z381_9BURK</name>
<sequence>MIPATSKARAPKHVLRPEPSRAGTEWIDNAELVKRSTRVRATTRETIERSRHLVLESISLLNEVGRCGPCVPGQADTEVPDAAADIPDSVLPSR</sequence>
<keyword evidence="3" id="KW-1185">Reference proteome</keyword>
<accession>A0ABN7Z381</accession>
<protein>
    <submittedName>
        <fullName evidence="2">Uncharacterized protein</fullName>
    </submittedName>
</protein>
<reference evidence="2 3" key="1">
    <citation type="submission" date="2021-08" db="EMBL/GenBank/DDBJ databases">
        <authorList>
            <person name="Peeters C."/>
        </authorList>
    </citation>
    <scope>NUCLEOTIDE SEQUENCE [LARGE SCALE GENOMIC DNA]</scope>
    <source>
        <strain evidence="2 3">LMG 23994</strain>
    </source>
</reference>
<proteinExistence type="predicted"/>
<evidence type="ECO:0000313" key="2">
    <source>
        <dbReference type="EMBL" id="CAG9178777.1"/>
    </source>
</evidence>
<gene>
    <name evidence="2" type="ORF">LMG23994_03997</name>
</gene>
<evidence type="ECO:0000313" key="3">
    <source>
        <dbReference type="Proteomes" id="UP000701702"/>
    </source>
</evidence>
<feature type="region of interest" description="Disordered" evidence="1">
    <location>
        <begin position="1"/>
        <end position="21"/>
    </location>
</feature>
<feature type="region of interest" description="Disordered" evidence="1">
    <location>
        <begin position="72"/>
        <end position="94"/>
    </location>
</feature>
<dbReference type="Proteomes" id="UP000701702">
    <property type="component" value="Unassembled WGS sequence"/>
</dbReference>